<dbReference type="CDD" id="cd03219">
    <property type="entry name" value="ABC_Mj1267_LivG_branched"/>
    <property type="match status" value="1"/>
</dbReference>
<dbReference type="OrthoDB" id="9809450at2"/>
<reference evidence="5 6" key="2">
    <citation type="submission" date="2013-04" db="EMBL/GenBank/DDBJ databases">
        <title>The Genome Sequence of Bilophila wadsworthia 3_1_6.</title>
        <authorList>
            <consortium name="The Broad Institute Genomics Platform"/>
            <person name="Earl A."/>
            <person name="Ward D."/>
            <person name="Feldgarden M."/>
            <person name="Gevers D."/>
            <person name="Sibley C."/>
            <person name="Strauss J."/>
            <person name="Allen-Vercoe E."/>
            <person name="Walker B."/>
            <person name="Young S."/>
            <person name="Zeng Q."/>
            <person name="Gargeya S."/>
            <person name="Fitzgerald M."/>
            <person name="Haas B."/>
            <person name="Abouelleil A."/>
            <person name="Allen A.W."/>
            <person name="Alvarado L."/>
            <person name="Arachchi H.M."/>
            <person name="Berlin A.M."/>
            <person name="Chapman S.B."/>
            <person name="Gainer-Dewar J."/>
            <person name="Goldberg J."/>
            <person name="Griggs A."/>
            <person name="Gujja S."/>
            <person name="Hansen M."/>
            <person name="Howarth C."/>
            <person name="Imamovic A."/>
            <person name="Ireland A."/>
            <person name="Larimer J."/>
            <person name="McCowan C."/>
            <person name="Murphy C."/>
            <person name="Pearson M."/>
            <person name="Poon T.W."/>
            <person name="Priest M."/>
            <person name="Roberts A."/>
            <person name="Saif S."/>
            <person name="Shea T."/>
            <person name="Sisk P."/>
            <person name="Sykes S."/>
            <person name="Wortman J."/>
            <person name="Nusbaum C."/>
            <person name="Birren B."/>
        </authorList>
    </citation>
    <scope>NUCLEOTIDE SEQUENCE [LARGE SCALE GENOMIC DNA]</scope>
    <source>
        <strain evidence="5 6">3_1_6</strain>
    </source>
</reference>
<evidence type="ECO:0000313" key="5">
    <source>
        <dbReference type="EMBL" id="EFV43604.1"/>
    </source>
</evidence>
<evidence type="ECO:0000313" key="6">
    <source>
        <dbReference type="Proteomes" id="UP000006034"/>
    </source>
</evidence>
<dbReference type="PANTHER" id="PTHR45772">
    <property type="entry name" value="CONSERVED COMPONENT OF ABC TRANSPORTER FOR NATURAL AMINO ACIDS-RELATED"/>
    <property type="match status" value="1"/>
</dbReference>
<dbReference type="SUPFAM" id="SSF52540">
    <property type="entry name" value="P-loop containing nucleoside triphosphate hydrolases"/>
    <property type="match status" value="1"/>
</dbReference>
<dbReference type="GO" id="GO:0015188">
    <property type="term" value="F:L-isoleucine transmembrane transporter activity"/>
    <property type="evidence" value="ECO:0007669"/>
    <property type="project" value="TreeGrafter"/>
</dbReference>
<dbReference type="SMART" id="SM00382">
    <property type="entry name" value="AAA"/>
    <property type="match status" value="1"/>
</dbReference>
<dbReference type="Gene3D" id="3.40.50.300">
    <property type="entry name" value="P-loop containing nucleotide triphosphate hydrolases"/>
    <property type="match status" value="1"/>
</dbReference>
<dbReference type="GO" id="GO:0042941">
    <property type="term" value="P:D-alanine transmembrane transport"/>
    <property type="evidence" value="ECO:0007669"/>
    <property type="project" value="TreeGrafter"/>
</dbReference>
<dbReference type="GO" id="GO:0005304">
    <property type="term" value="F:L-valine transmembrane transporter activity"/>
    <property type="evidence" value="ECO:0007669"/>
    <property type="project" value="TreeGrafter"/>
</dbReference>
<dbReference type="STRING" id="563192.HMPREF0179_02620"/>
<dbReference type="InterPro" id="IPR051120">
    <property type="entry name" value="ABC_AA/LPS_Transport"/>
</dbReference>
<dbReference type="eggNOG" id="COG0411">
    <property type="taxonomic scope" value="Bacteria"/>
</dbReference>
<organism evidence="5 6">
    <name type="scientific">Bilophila wadsworthia (strain 3_1_6)</name>
    <dbReference type="NCBI Taxonomy" id="563192"/>
    <lineage>
        <taxon>Bacteria</taxon>
        <taxon>Pseudomonadati</taxon>
        <taxon>Thermodesulfobacteriota</taxon>
        <taxon>Desulfovibrionia</taxon>
        <taxon>Desulfovibrionales</taxon>
        <taxon>Desulfovibrionaceae</taxon>
        <taxon>Bilophila</taxon>
    </lineage>
</organism>
<evidence type="ECO:0000256" key="1">
    <source>
        <dbReference type="ARBA" id="ARBA00022448"/>
    </source>
</evidence>
<accession>E5Y8R4</accession>
<dbReference type="HOGENOM" id="CLU_000604_1_2_7"/>
<dbReference type="GO" id="GO:1903805">
    <property type="term" value="P:L-valine import across plasma membrane"/>
    <property type="evidence" value="ECO:0007669"/>
    <property type="project" value="TreeGrafter"/>
</dbReference>
<dbReference type="PANTHER" id="PTHR45772:SF7">
    <property type="entry name" value="AMINO ACID ABC TRANSPORTER ATP-BINDING PROTEIN"/>
    <property type="match status" value="1"/>
</dbReference>
<dbReference type="AlphaFoldDB" id="E5Y8R4"/>
<keyword evidence="1" id="KW-0813">Transport</keyword>
<dbReference type="GO" id="GO:1903806">
    <property type="term" value="P:L-isoleucine import across plasma membrane"/>
    <property type="evidence" value="ECO:0007669"/>
    <property type="project" value="TreeGrafter"/>
</dbReference>
<proteinExistence type="predicted"/>
<gene>
    <name evidence="5" type="ORF">HMPREF0179_02620</name>
</gene>
<reference evidence="5 6" key="1">
    <citation type="submission" date="2010-10" db="EMBL/GenBank/DDBJ databases">
        <authorList>
            <consortium name="The Broad Institute Genome Sequencing Platform"/>
            <person name="Ward D."/>
            <person name="Earl A."/>
            <person name="Feldgarden M."/>
            <person name="Young S.K."/>
            <person name="Gargeya S."/>
            <person name="Zeng Q."/>
            <person name="Alvarado L."/>
            <person name="Berlin A."/>
            <person name="Bochicchio J."/>
            <person name="Chapman S.B."/>
            <person name="Chen Z."/>
            <person name="Freedman E."/>
            <person name="Gellesch M."/>
            <person name="Goldberg J."/>
            <person name="Griggs A."/>
            <person name="Gujja S."/>
            <person name="Heilman E."/>
            <person name="Heiman D."/>
            <person name="Howarth C."/>
            <person name="Mehta T."/>
            <person name="Neiman D."/>
            <person name="Pearson M."/>
            <person name="Roberts A."/>
            <person name="Saif S."/>
            <person name="Shea T."/>
            <person name="Shenoy N."/>
            <person name="Sisk P."/>
            <person name="Stolte C."/>
            <person name="Sykes S."/>
            <person name="White J."/>
            <person name="Yandava C."/>
            <person name="Allen-Vercoe E."/>
            <person name="Sibley C."/>
            <person name="Ambrose C.E."/>
            <person name="Strauss J."/>
            <person name="Daigneault M."/>
            <person name="Haas B."/>
            <person name="Nusbaum C."/>
            <person name="Birren B."/>
        </authorList>
    </citation>
    <scope>NUCLEOTIDE SEQUENCE [LARGE SCALE GENOMIC DNA]</scope>
    <source>
        <strain evidence="5 6">3_1_6</strain>
    </source>
</reference>
<dbReference type="InterPro" id="IPR032823">
    <property type="entry name" value="BCA_ABC_TP_C"/>
</dbReference>
<dbReference type="GO" id="GO:0016887">
    <property type="term" value="F:ATP hydrolysis activity"/>
    <property type="evidence" value="ECO:0007669"/>
    <property type="project" value="InterPro"/>
</dbReference>
<feature type="domain" description="ABC transporter" evidence="4">
    <location>
        <begin position="6"/>
        <end position="264"/>
    </location>
</feature>
<dbReference type="GO" id="GO:0015192">
    <property type="term" value="F:L-phenylalanine transmembrane transporter activity"/>
    <property type="evidence" value="ECO:0007669"/>
    <property type="project" value="TreeGrafter"/>
</dbReference>
<name>E5Y8R4_BILW3</name>
<protein>
    <submittedName>
        <fullName evidence="5">Branched-chain amino acid transport system ATP-binding protein</fullName>
    </submittedName>
</protein>
<evidence type="ECO:0000259" key="4">
    <source>
        <dbReference type="PROSITE" id="PS50893"/>
    </source>
</evidence>
<evidence type="ECO:0000256" key="3">
    <source>
        <dbReference type="ARBA" id="ARBA00022840"/>
    </source>
</evidence>
<dbReference type="RefSeq" id="WP_005028562.1">
    <property type="nucleotide sequence ID" value="NZ_KE150238.1"/>
</dbReference>
<keyword evidence="6" id="KW-1185">Reference proteome</keyword>
<dbReference type="GO" id="GO:0005886">
    <property type="term" value="C:plasma membrane"/>
    <property type="evidence" value="ECO:0007669"/>
    <property type="project" value="TreeGrafter"/>
</dbReference>
<dbReference type="GO" id="GO:0005524">
    <property type="term" value="F:ATP binding"/>
    <property type="evidence" value="ECO:0007669"/>
    <property type="project" value="UniProtKB-KW"/>
</dbReference>
<dbReference type="Pfam" id="PF00005">
    <property type="entry name" value="ABC_tran"/>
    <property type="match status" value="1"/>
</dbReference>
<dbReference type="FunFam" id="3.40.50.300:FF:000421">
    <property type="entry name" value="Branched-chain amino acid ABC transporter ATP-binding protein"/>
    <property type="match status" value="1"/>
</dbReference>
<dbReference type="InterPro" id="IPR027417">
    <property type="entry name" value="P-loop_NTPase"/>
</dbReference>
<dbReference type="PROSITE" id="PS50893">
    <property type="entry name" value="ABC_TRANSPORTER_2"/>
    <property type="match status" value="1"/>
</dbReference>
<comment type="caution">
    <text evidence="5">The sequence shown here is derived from an EMBL/GenBank/DDBJ whole genome shotgun (WGS) entry which is preliminary data.</text>
</comment>
<sequence>MNTPVLEVTNLSKNFGGLRALNEVDLTINRQEIVALIGPNGAGKTTFFNCITGIYLPTEGTVQLHLPERNGKPASSTTLNGMKPNEITSLGMARTFQNIRLFPTMTVLENVMIGRHCRTSAGIAGAVFQDSRTKAEEQATIDRSYELLREVGLNMHYQDEARNLPYGAQRRLEIARALATDPAVLLLDEPAAGMNPQETLELKSLILHLRKEFDLSILLIEHDMGMVMSLSDRIYVMEYGSRIAMGTPQEVRENPRVIKAYLGESDHA</sequence>
<dbReference type="Proteomes" id="UP000006034">
    <property type="component" value="Unassembled WGS sequence"/>
</dbReference>
<keyword evidence="3 5" id="KW-0067">ATP-binding</keyword>
<evidence type="ECO:0000256" key="2">
    <source>
        <dbReference type="ARBA" id="ARBA00022741"/>
    </source>
</evidence>
<dbReference type="InterPro" id="IPR003593">
    <property type="entry name" value="AAA+_ATPase"/>
</dbReference>
<dbReference type="GeneID" id="78085749"/>
<dbReference type="GO" id="GO:0015808">
    <property type="term" value="P:L-alanine transport"/>
    <property type="evidence" value="ECO:0007669"/>
    <property type="project" value="TreeGrafter"/>
</dbReference>
<dbReference type="Pfam" id="PF12399">
    <property type="entry name" value="BCA_ABC_TP_C"/>
    <property type="match status" value="1"/>
</dbReference>
<dbReference type="InterPro" id="IPR003439">
    <property type="entry name" value="ABC_transporter-like_ATP-bd"/>
</dbReference>
<dbReference type="EMBL" id="ADCP02000001">
    <property type="protein sequence ID" value="EFV43604.1"/>
    <property type="molecule type" value="Genomic_DNA"/>
</dbReference>
<keyword evidence="2" id="KW-0547">Nucleotide-binding</keyword>